<reference evidence="2" key="1">
    <citation type="journal article" date="2017" name="Zool. J. Linn. Soc.">
        <title>Molecular phylogeny, frequent parallel evolution and new system of Japanese clausiliid land snails (Gastropoda: Stylommatophora).</title>
        <authorList>
            <person name="Motochin R."/>
            <person name="Wang M."/>
            <person name="Ueshima R."/>
        </authorList>
    </citation>
    <scope>NUCLEOTIDE SEQUENCE</scope>
    <source>
        <strain evidence="2">AG620</strain>
        <tissue evidence="2">Muscle</tissue>
    </source>
</reference>
<feature type="transmembrane region" description="Helical" evidence="1">
    <location>
        <begin position="28"/>
        <end position="50"/>
    </location>
</feature>
<dbReference type="AlphaFoldDB" id="A0A224AAV0"/>
<dbReference type="EMBL" id="LC171957">
    <property type="protein sequence ID" value="BBA10247.1"/>
    <property type="molecule type" value="Genomic_DNA"/>
</dbReference>
<geneLocation type="mitochondrion" evidence="2"/>
<proteinExistence type="predicted"/>
<dbReference type="Gene3D" id="1.10.287.3510">
    <property type="match status" value="1"/>
</dbReference>
<name>A0A224AAV0_9EUPU</name>
<keyword evidence="1" id="KW-1133">Transmembrane helix</keyword>
<evidence type="ECO:0000256" key="1">
    <source>
        <dbReference type="SAM" id="Phobius"/>
    </source>
</evidence>
<keyword evidence="1" id="KW-0812">Transmembrane</keyword>
<sequence length="90" mass="10281">MMLAYTLAVLMVLLFIRFFNMQKHFLSALLLLESMVVIMLMSVLALMLLLNDTKVAWFLLVTFAVAEAALGLSMLISYIKINKNDYIKTM</sequence>
<accession>A0A224AAV0</accession>
<gene>
    <name evidence="2" type="primary">ND4L</name>
</gene>
<evidence type="ECO:0000313" key="2">
    <source>
        <dbReference type="EMBL" id="BBA10247.1"/>
    </source>
</evidence>
<keyword evidence="2" id="KW-0496">Mitochondrion</keyword>
<organism evidence="2">
    <name type="scientific">Zaptyx minuta</name>
    <dbReference type="NCBI Taxonomy" id="3248438"/>
    <lineage>
        <taxon>Eukaryota</taxon>
        <taxon>Metazoa</taxon>
        <taxon>Spiralia</taxon>
        <taxon>Lophotrochozoa</taxon>
        <taxon>Mollusca</taxon>
        <taxon>Gastropoda</taxon>
        <taxon>Heterobranchia</taxon>
        <taxon>Euthyneura</taxon>
        <taxon>Panpulmonata</taxon>
        <taxon>Eupulmonata</taxon>
        <taxon>Stylommatophora</taxon>
        <taxon>Helicina</taxon>
        <taxon>Clausilioidea</taxon>
        <taxon>Clausiliidae</taxon>
        <taxon>Phaedusinae</taxon>
        <taxon>Zaptyx</taxon>
    </lineage>
</organism>
<keyword evidence="1" id="KW-0472">Membrane</keyword>
<protein>
    <submittedName>
        <fullName evidence="2">NADH dehydrogenase subunit 4L</fullName>
    </submittedName>
</protein>
<feature type="transmembrane region" description="Helical" evidence="1">
    <location>
        <begin position="57"/>
        <end position="81"/>
    </location>
</feature>